<feature type="compositionally biased region" description="Basic residues" evidence="2">
    <location>
        <begin position="10"/>
        <end position="24"/>
    </location>
</feature>
<dbReference type="CDD" id="cd00067">
    <property type="entry name" value="GAL4"/>
    <property type="match status" value="1"/>
</dbReference>
<dbReference type="PROSITE" id="PS00463">
    <property type="entry name" value="ZN2_CY6_FUNGAL_1"/>
    <property type="match status" value="1"/>
</dbReference>
<dbReference type="AlphaFoldDB" id="A0AAN6MXZ7"/>
<dbReference type="EMBL" id="MU853980">
    <property type="protein sequence ID" value="KAK3934543.1"/>
    <property type="molecule type" value="Genomic_DNA"/>
</dbReference>
<reference evidence="5" key="1">
    <citation type="journal article" date="2023" name="Mol. Phylogenet. Evol.">
        <title>Genome-scale phylogeny and comparative genomics of the fungal order Sordariales.</title>
        <authorList>
            <person name="Hensen N."/>
            <person name="Bonometti L."/>
            <person name="Westerberg I."/>
            <person name="Brannstrom I.O."/>
            <person name="Guillou S."/>
            <person name="Cros-Aarteil S."/>
            <person name="Calhoun S."/>
            <person name="Haridas S."/>
            <person name="Kuo A."/>
            <person name="Mondo S."/>
            <person name="Pangilinan J."/>
            <person name="Riley R."/>
            <person name="LaButti K."/>
            <person name="Andreopoulos B."/>
            <person name="Lipzen A."/>
            <person name="Chen C."/>
            <person name="Yan M."/>
            <person name="Daum C."/>
            <person name="Ng V."/>
            <person name="Clum A."/>
            <person name="Steindorff A."/>
            <person name="Ohm R.A."/>
            <person name="Martin F."/>
            <person name="Silar P."/>
            <person name="Natvig D.O."/>
            <person name="Lalanne C."/>
            <person name="Gautier V."/>
            <person name="Ament-Velasquez S.L."/>
            <person name="Kruys A."/>
            <person name="Hutchinson M.I."/>
            <person name="Powell A.J."/>
            <person name="Barry K."/>
            <person name="Miller A.N."/>
            <person name="Grigoriev I.V."/>
            <person name="Debuchy R."/>
            <person name="Gladieux P."/>
            <person name="Hiltunen Thoren M."/>
            <person name="Johannesson H."/>
        </authorList>
    </citation>
    <scope>NUCLEOTIDE SEQUENCE [LARGE SCALE GENOMIC DNA]</scope>
    <source>
        <strain evidence="5">CBS 340.73</strain>
    </source>
</reference>
<dbReference type="Proteomes" id="UP001303473">
    <property type="component" value="Unassembled WGS sequence"/>
</dbReference>
<feature type="region of interest" description="Disordered" evidence="2">
    <location>
        <begin position="56"/>
        <end position="103"/>
    </location>
</feature>
<proteinExistence type="predicted"/>
<dbReference type="PANTHER" id="PTHR47657:SF14">
    <property type="entry name" value="ZN(2)-C6 FUNGAL-TYPE DOMAIN-CONTAINING PROTEIN"/>
    <property type="match status" value="1"/>
</dbReference>
<dbReference type="GO" id="GO:0000981">
    <property type="term" value="F:DNA-binding transcription factor activity, RNA polymerase II-specific"/>
    <property type="evidence" value="ECO:0007669"/>
    <property type="project" value="InterPro"/>
</dbReference>
<keyword evidence="1" id="KW-0539">Nucleus</keyword>
<dbReference type="SMART" id="SM00066">
    <property type="entry name" value="GAL4"/>
    <property type="match status" value="1"/>
</dbReference>
<gene>
    <name evidence="4" type="ORF">QBC46DRAFT_368139</name>
</gene>
<feature type="region of interest" description="Disordered" evidence="2">
    <location>
        <begin position="1"/>
        <end position="24"/>
    </location>
</feature>
<dbReference type="SUPFAM" id="SSF57701">
    <property type="entry name" value="Zn2/Cys6 DNA-binding domain"/>
    <property type="match status" value="1"/>
</dbReference>
<keyword evidence="5" id="KW-1185">Reference proteome</keyword>
<dbReference type="InterPro" id="IPR036864">
    <property type="entry name" value="Zn2-C6_fun-type_DNA-bd_sf"/>
</dbReference>
<dbReference type="PANTHER" id="PTHR47657">
    <property type="entry name" value="STEROL REGULATORY ELEMENT-BINDING PROTEIN ECM22"/>
    <property type="match status" value="1"/>
</dbReference>
<dbReference type="InterPro" id="IPR052400">
    <property type="entry name" value="Zn2-C6_fungal_TF"/>
</dbReference>
<evidence type="ECO:0000313" key="5">
    <source>
        <dbReference type="Proteomes" id="UP001303473"/>
    </source>
</evidence>
<evidence type="ECO:0000256" key="1">
    <source>
        <dbReference type="ARBA" id="ARBA00023242"/>
    </source>
</evidence>
<evidence type="ECO:0000256" key="2">
    <source>
        <dbReference type="SAM" id="MobiDB-lite"/>
    </source>
</evidence>
<comment type="caution">
    <text evidence="4">The sequence shown here is derived from an EMBL/GenBank/DDBJ whole genome shotgun (WGS) entry which is preliminary data.</text>
</comment>
<accession>A0AAN6MXZ7</accession>
<dbReference type="Pfam" id="PF11951">
    <property type="entry name" value="Fungal_trans_2"/>
    <property type="match status" value="1"/>
</dbReference>
<sequence length="469" mass="52871">MDGSDDSKNPSHRPKVGHRKSRNGCHKCKSRRVKCDETRPICNNCNRLGLSCLWPQPTKPTPSRIVTRGGSREALPRPGASDRGNGGRAPSPDSNQDSAAAGNSAGIQKRFGIQQPDYLDEPLFGSSVIDSANDAEMVLPESRSRRMLEHRLMQHYIFNMSKPFPVSAGPNWSDLFMKKVPELALRYENLLYTLLANAANHLFRSEPQNMELLAARRSYLVAAVREQRKMVDKITSTEAADSFNVEWADALCLASLMLVVHSWAALQDRPLEPYSPPLEWLQMGRGAGVLIWMSIDAMMKSGKRKDGETSSMMTVANSYPRFGADESYFDADMRRNFTGVLTQKLPSGDDWDDDETRETYEKALSYVGSIQHAIDHGEPVYALYRRIQCFALIIPRRFSEFLEERRPRALVIMAHFFATVGQLPCVWWIGDGEGGREPTAKREIRAISKVLPSEWHAQLVWPLDMLGLR</sequence>
<dbReference type="GO" id="GO:0008270">
    <property type="term" value="F:zinc ion binding"/>
    <property type="evidence" value="ECO:0007669"/>
    <property type="project" value="InterPro"/>
</dbReference>
<dbReference type="InterPro" id="IPR021858">
    <property type="entry name" value="Fun_TF"/>
</dbReference>
<organism evidence="4 5">
    <name type="scientific">Diplogelasinospora grovesii</name>
    <dbReference type="NCBI Taxonomy" id="303347"/>
    <lineage>
        <taxon>Eukaryota</taxon>
        <taxon>Fungi</taxon>
        <taxon>Dikarya</taxon>
        <taxon>Ascomycota</taxon>
        <taxon>Pezizomycotina</taxon>
        <taxon>Sordariomycetes</taxon>
        <taxon>Sordariomycetidae</taxon>
        <taxon>Sordariales</taxon>
        <taxon>Diplogelasinosporaceae</taxon>
        <taxon>Diplogelasinospora</taxon>
    </lineage>
</organism>
<name>A0AAN6MXZ7_9PEZI</name>
<dbReference type="PROSITE" id="PS50048">
    <property type="entry name" value="ZN2_CY6_FUNGAL_2"/>
    <property type="match status" value="1"/>
</dbReference>
<protein>
    <recommendedName>
        <fullName evidence="3">Zn(2)-C6 fungal-type domain-containing protein</fullName>
    </recommendedName>
</protein>
<dbReference type="InterPro" id="IPR001138">
    <property type="entry name" value="Zn2Cys6_DnaBD"/>
</dbReference>
<evidence type="ECO:0000259" key="3">
    <source>
        <dbReference type="PROSITE" id="PS50048"/>
    </source>
</evidence>
<evidence type="ECO:0000313" key="4">
    <source>
        <dbReference type="EMBL" id="KAK3934543.1"/>
    </source>
</evidence>
<dbReference type="Pfam" id="PF00172">
    <property type="entry name" value="Zn_clus"/>
    <property type="match status" value="1"/>
</dbReference>
<dbReference type="Gene3D" id="4.10.240.10">
    <property type="entry name" value="Zn(2)-C6 fungal-type DNA-binding domain"/>
    <property type="match status" value="1"/>
</dbReference>
<feature type="domain" description="Zn(2)-C6 fungal-type" evidence="3">
    <location>
        <begin position="24"/>
        <end position="54"/>
    </location>
</feature>